<dbReference type="GO" id="GO:0004674">
    <property type="term" value="F:protein serine/threonine kinase activity"/>
    <property type="evidence" value="ECO:0007669"/>
    <property type="project" value="UniProtKB-KW"/>
</dbReference>
<keyword evidence="3" id="KW-0723">Serine/threonine-protein kinase</keyword>
<evidence type="ECO:0000313" key="14">
    <source>
        <dbReference type="Proteomes" id="UP000297299"/>
    </source>
</evidence>
<feature type="compositionally biased region" description="Basic and acidic residues" evidence="11">
    <location>
        <begin position="71"/>
        <end position="94"/>
    </location>
</feature>
<feature type="compositionally biased region" description="Basic and acidic residues" evidence="11">
    <location>
        <begin position="464"/>
        <end position="566"/>
    </location>
</feature>
<keyword evidence="6" id="KW-0418">Kinase</keyword>
<reference evidence="13 14" key="1">
    <citation type="submission" date="2017-11" db="EMBL/GenBank/DDBJ databases">
        <title>Comparative genomics of Botrytis spp.</title>
        <authorList>
            <person name="Valero-Jimenez C.A."/>
            <person name="Tapia P."/>
            <person name="Veloso J."/>
            <person name="Silva-Moreno E."/>
            <person name="Staats M."/>
            <person name="Valdes J.H."/>
            <person name="Van Kan J.A.L."/>
        </authorList>
    </citation>
    <scope>NUCLEOTIDE SEQUENCE [LARGE SCALE GENOMIC DNA]</scope>
    <source>
        <strain evidence="13 14">MUCL2830</strain>
    </source>
</reference>
<dbReference type="SUPFAM" id="SSF56112">
    <property type="entry name" value="Protein kinase-like (PK-like)"/>
    <property type="match status" value="1"/>
</dbReference>
<name>A0A4Y8D1Y9_9HELO</name>
<feature type="region of interest" description="Disordered" evidence="11">
    <location>
        <begin position="464"/>
        <end position="595"/>
    </location>
</feature>
<evidence type="ECO:0000256" key="6">
    <source>
        <dbReference type="ARBA" id="ARBA00022777"/>
    </source>
</evidence>
<dbReference type="InterPro" id="IPR000719">
    <property type="entry name" value="Prot_kinase_dom"/>
</dbReference>
<comment type="catalytic activity">
    <reaction evidence="8">
        <text>L-threonyl-[protein] + ATP = O-phospho-L-threonyl-[protein] + ADP + H(+)</text>
        <dbReference type="Rhea" id="RHEA:46608"/>
        <dbReference type="Rhea" id="RHEA-COMP:11060"/>
        <dbReference type="Rhea" id="RHEA-COMP:11605"/>
        <dbReference type="ChEBI" id="CHEBI:15378"/>
        <dbReference type="ChEBI" id="CHEBI:30013"/>
        <dbReference type="ChEBI" id="CHEBI:30616"/>
        <dbReference type="ChEBI" id="CHEBI:61977"/>
        <dbReference type="ChEBI" id="CHEBI:456216"/>
        <dbReference type="EC" id="2.7.11.1"/>
    </reaction>
</comment>
<dbReference type="InterPro" id="IPR050660">
    <property type="entry name" value="NEK_Ser/Thr_kinase"/>
</dbReference>
<evidence type="ECO:0000256" key="3">
    <source>
        <dbReference type="ARBA" id="ARBA00022527"/>
    </source>
</evidence>
<dbReference type="Proteomes" id="UP000297299">
    <property type="component" value="Unassembled WGS sequence"/>
</dbReference>
<sequence>MQAPDHANKFDYTDKVLEIIEGQNVADESVEKRLRELFIEVNKDVQIETENKVENHQRLMDEAAMQEEEADARAEAEAKAENAEKRERRMERDQRKLDHEMILAAVQILRTIHQTTMPLRHNKWRKPNAGLTNQNIRILGKIGEGSFGAVYLIENSETKDQYAMKTHHPSICNLEAFFDLRIPGQDESDNGHCHIFEYCDWGTLEHIVEQYNTPRWGTGEPEGSIWGHKPKNMPTIYKYAAIPEAFIWHVYMQTMEGLSFLHGDHELNKKQEFHQRNQVICLDIKLDNIFLQDSGKPNTYPTVKIGDFGEATYVPHGDSRWHDTGNALCKAPEEPYLSAKYDVWCVGAVLHVMSHSGRRPRRPGGYIKENIKDEPKWGICDPHLSKVLAKELEKPREMDVNKRLTAAQILKHIRPIAEETIRLTYRQVEVKPLKPTGTPGSGEKKTKEKLAKEKLAKEQLAKEQLAREQQAREKKTKEQLAKEQLAKEQLAREQQVREKKTKEQLAKEQLAKEQQVKEQLAKKQQAKEQLAKKQQAKEQQAKEQLRIQREEELKRQREEELKRQQEEGQIDESTSLAPPQKRRLIRYRKLRAYRE</sequence>
<dbReference type="PROSITE" id="PS50011">
    <property type="entry name" value="PROTEIN_KINASE_DOM"/>
    <property type="match status" value="1"/>
</dbReference>
<feature type="region of interest" description="Disordered" evidence="11">
    <location>
        <begin position="66"/>
        <end position="94"/>
    </location>
</feature>
<evidence type="ECO:0000256" key="9">
    <source>
        <dbReference type="ARBA" id="ARBA00048679"/>
    </source>
</evidence>
<dbReference type="Gene3D" id="1.10.510.10">
    <property type="entry name" value="Transferase(Phosphotransferase) domain 1"/>
    <property type="match status" value="1"/>
</dbReference>
<dbReference type="OrthoDB" id="310217at2759"/>
<evidence type="ECO:0000259" key="12">
    <source>
        <dbReference type="PROSITE" id="PS50011"/>
    </source>
</evidence>
<comment type="caution">
    <text evidence="13">The sequence shown here is derived from an EMBL/GenBank/DDBJ whole genome shotgun (WGS) entry which is preliminary data.</text>
</comment>
<comment type="similarity">
    <text evidence="1">Belongs to the protein kinase superfamily. NEK Ser/Thr protein kinase family. NIMA subfamily.</text>
</comment>
<accession>A0A4Y8D1Y9</accession>
<keyword evidence="4" id="KW-0808">Transferase</keyword>
<dbReference type="Pfam" id="PF00069">
    <property type="entry name" value="Pkinase"/>
    <property type="match status" value="1"/>
</dbReference>
<dbReference type="CDD" id="cd00180">
    <property type="entry name" value="PKc"/>
    <property type="match status" value="1"/>
</dbReference>
<dbReference type="Gene3D" id="3.30.200.20">
    <property type="entry name" value="Phosphorylase Kinase, domain 1"/>
    <property type="match status" value="1"/>
</dbReference>
<evidence type="ECO:0000256" key="10">
    <source>
        <dbReference type="PROSITE-ProRule" id="PRU10141"/>
    </source>
</evidence>
<proteinExistence type="inferred from homology"/>
<organism evidence="13 14">
    <name type="scientific">Botryotinia calthae</name>
    <dbReference type="NCBI Taxonomy" id="38488"/>
    <lineage>
        <taxon>Eukaryota</taxon>
        <taxon>Fungi</taxon>
        <taxon>Dikarya</taxon>
        <taxon>Ascomycota</taxon>
        <taxon>Pezizomycotina</taxon>
        <taxon>Leotiomycetes</taxon>
        <taxon>Helotiales</taxon>
        <taxon>Sclerotiniaceae</taxon>
        <taxon>Botryotinia</taxon>
    </lineage>
</organism>
<evidence type="ECO:0000313" key="13">
    <source>
        <dbReference type="EMBL" id="TEY59415.1"/>
    </source>
</evidence>
<evidence type="ECO:0000256" key="11">
    <source>
        <dbReference type="SAM" id="MobiDB-lite"/>
    </source>
</evidence>
<feature type="compositionally biased region" description="Basic residues" evidence="11">
    <location>
        <begin position="580"/>
        <end position="595"/>
    </location>
</feature>
<dbReference type="PANTHER" id="PTHR43671">
    <property type="entry name" value="SERINE/THREONINE-PROTEIN KINASE NEK"/>
    <property type="match status" value="1"/>
</dbReference>
<dbReference type="GO" id="GO:0005524">
    <property type="term" value="F:ATP binding"/>
    <property type="evidence" value="ECO:0007669"/>
    <property type="project" value="UniProtKB-UniRule"/>
</dbReference>
<evidence type="ECO:0000256" key="2">
    <source>
        <dbReference type="ARBA" id="ARBA00012513"/>
    </source>
</evidence>
<keyword evidence="14" id="KW-1185">Reference proteome</keyword>
<dbReference type="AlphaFoldDB" id="A0A4Y8D1Y9"/>
<protein>
    <recommendedName>
        <fullName evidence="2">non-specific serine/threonine protein kinase</fullName>
        <ecNumber evidence="2">2.7.11.1</ecNumber>
    </recommendedName>
</protein>
<dbReference type="PANTHER" id="PTHR43671:SF98">
    <property type="entry name" value="SERINE_THREONINE-PROTEIN KINASE NEK11"/>
    <property type="match status" value="1"/>
</dbReference>
<dbReference type="GO" id="GO:0005634">
    <property type="term" value="C:nucleus"/>
    <property type="evidence" value="ECO:0007669"/>
    <property type="project" value="TreeGrafter"/>
</dbReference>
<evidence type="ECO:0000256" key="4">
    <source>
        <dbReference type="ARBA" id="ARBA00022679"/>
    </source>
</evidence>
<keyword evidence="7 10" id="KW-0067">ATP-binding</keyword>
<dbReference type="InterPro" id="IPR017441">
    <property type="entry name" value="Protein_kinase_ATP_BS"/>
</dbReference>
<keyword evidence="5 10" id="KW-0547">Nucleotide-binding</keyword>
<comment type="catalytic activity">
    <reaction evidence="9">
        <text>L-seryl-[protein] + ATP = O-phospho-L-seryl-[protein] + ADP + H(+)</text>
        <dbReference type="Rhea" id="RHEA:17989"/>
        <dbReference type="Rhea" id="RHEA-COMP:9863"/>
        <dbReference type="Rhea" id="RHEA-COMP:11604"/>
        <dbReference type="ChEBI" id="CHEBI:15378"/>
        <dbReference type="ChEBI" id="CHEBI:29999"/>
        <dbReference type="ChEBI" id="CHEBI:30616"/>
        <dbReference type="ChEBI" id="CHEBI:83421"/>
        <dbReference type="ChEBI" id="CHEBI:456216"/>
        <dbReference type="EC" id="2.7.11.1"/>
    </reaction>
</comment>
<dbReference type="PROSITE" id="PS00107">
    <property type="entry name" value="PROTEIN_KINASE_ATP"/>
    <property type="match status" value="1"/>
</dbReference>
<evidence type="ECO:0000256" key="8">
    <source>
        <dbReference type="ARBA" id="ARBA00047899"/>
    </source>
</evidence>
<feature type="binding site" evidence="10">
    <location>
        <position position="165"/>
    </location>
    <ligand>
        <name>ATP</name>
        <dbReference type="ChEBI" id="CHEBI:30616"/>
    </ligand>
</feature>
<dbReference type="EC" id="2.7.11.1" evidence="2"/>
<dbReference type="SMART" id="SM00220">
    <property type="entry name" value="S_TKc"/>
    <property type="match status" value="1"/>
</dbReference>
<feature type="domain" description="Protein kinase" evidence="12">
    <location>
        <begin position="136"/>
        <end position="415"/>
    </location>
</feature>
<evidence type="ECO:0000256" key="5">
    <source>
        <dbReference type="ARBA" id="ARBA00022741"/>
    </source>
</evidence>
<dbReference type="EMBL" id="PHWZ01000193">
    <property type="protein sequence ID" value="TEY59415.1"/>
    <property type="molecule type" value="Genomic_DNA"/>
</dbReference>
<evidence type="ECO:0000256" key="7">
    <source>
        <dbReference type="ARBA" id="ARBA00022840"/>
    </source>
</evidence>
<evidence type="ECO:0000256" key="1">
    <source>
        <dbReference type="ARBA" id="ARBA00010886"/>
    </source>
</evidence>
<gene>
    <name evidence="13" type="ORF">BOTCAL_0193g00170</name>
</gene>
<dbReference type="InterPro" id="IPR011009">
    <property type="entry name" value="Kinase-like_dom_sf"/>
</dbReference>